<evidence type="ECO:0000313" key="1">
    <source>
        <dbReference type="EMBL" id="PSJ62584.1"/>
    </source>
</evidence>
<dbReference type="Proteomes" id="UP000241229">
    <property type="component" value="Unassembled WGS sequence"/>
</dbReference>
<name>A0A2P7SJC6_9HYPH</name>
<gene>
    <name evidence="1" type="ORF">C7I84_08255</name>
</gene>
<dbReference type="RefSeq" id="WP_106771685.1">
    <property type="nucleotide sequence ID" value="NZ_PXYK01000006.1"/>
</dbReference>
<organism evidence="1 2">
    <name type="scientific">Kumtagia ephedrae</name>
    <dbReference type="NCBI Taxonomy" id="2116701"/>
    <lineage>
        <taxon>Bacteria</taxon>
        <taxon>Pseudomonadati</taxon>
        <taxon>Pseudomonadota</taxon>
        <taxon>Alphaproteobacteria</taxon>
        <taxon>Hyphomicrobiales</taxon>
        <taxon>Phyllobacteriaceae</taxon>
        <taxon>Kumtagia</taxon>
    </lineage>
</organism>
<reference evidence="1 2" key="1">
    <citation type="submission" date="2018-03" db="EMBL/GenBank/DDBJ databases">
        <title>The draft genome of Mesorhizobium sp. 6GN-30.</title>
        <authorList>
            <person name="Liu L."/>
            <person name="Li L."/>
            <person name="Wang T."/>
            <person name="Zhang X."/>
            <person name="Liang L."/>
        </authorList>
    </citation>
    <scope>NUCLEOTIDE SEQUENCE [LARGE SCALE GENOMIC DNA]</scope>
    <source>
        <strain evidence="1 2">6GN30</strain>
    </source>
</reference>
<sequence>MKFFSRIPAVGRILFEPAEPEFAGDEDWRRDPIAHPVLAAMSPRELADLPFDRCYRLPRGFAEG</sequence>
<keyword evidence="2" id="KW-1185">Reference proteome</keyword>
<proteinExistence type="predicted"/>
<dbReference type="AlphaFoldDB" id="A0A2P7SJC6"/>
<dbReference type="OrthoDB" id="8398417at2"/>
<accession>A0A2P7SJC6</accession>
<dbReference type="EMBL" id="PXYK01000006">
    <property type="protein sequence ID" value="PSJ62584.1"/>
    <property type="molecule type" value="Genomic_DNA"/>
</dbReference>
<evidence type="ECO:0000313" key="2">
    <source>
        <dbReference type="Proteomes" id="UP000241229"/>
    </source>
</evidence>
<comment type="caution">
    <text evidence="1">The sequence shown here is derived from an EMBL/GenBank/DDBJ whole genome shotgun (WGS) entry which is preliminary data.</text>
</comment>
<protein>
    <submittedName>
        <fullName evidence="1">Uncharacterized protein</fullName>
    </submittedName>
</protein>